<protein>
    <submittedName>
        <fullName evidence="1">BnaC06g02960D protein</fullName>
    </submittedName>
</protein>
<accession>A0A078GNK7</accession>
<dbReference type="EMBL" id="LK032214">
    <property type="protein sequence ID" value="CDY28115.1"/>
    <property type="molecule type" value="Genomic_DNA"/>
</dbReference>
<evidence type="ECO:0000313" key="1">
    <source>
        <dbReference type="EMBL" id="CDY28115.1"/>
    </source>
</evidence>
<dbReference type="PaxDb" id="3708-A0A078GNK7"/>
<name>A0A078GNK7_BRANA</name>
<sequence length="12" mass="1332">MGWTSPKSNNPI</sequence>
<evidence type="ECO:0000313" key="2">
    <source>
        <dbReference type="Proteomes" id="UP000028999"/>
    </source>
</evidence>
<dbReference type="Proteomes" id="UP000028999">
    <property type="component" value="Unassembled WGS sequence"/>
</dbReference>
<organism evidence="1 2">
    <name type="scientific">Brassica napus</name>
    <name type="common">Rape</name>
    <dbReference type="NCBI Taxonomy" id="3708"/>
    <lineage>
        <taxon>Eukaryota</taxon>
        <taxon>Viridiplantae</taxon>
        <taxon>Streptophyta</taxon>
        <taxon>Embryophyta</taxon>
        <taxon>Tracheophyta</taxon>
        <taxon>Spermatophyta</taxon>
        <taxon>Magnoliopsida</taxon>
        <taxon>eudicotyledons</taxon>
        <taxon>Gunneridae</taxon>
        <taxon>Pentapetalae</taxon>
        <taxon>rosids</taxon>
        <taxon>malvids</taxon>
        <taxon>Brassicales</taxon>
        <taxon>Brassicaceae</taxon>
        <taxon>Brassiceae</taxon>
        <taxon>Brassica</taxon>
    </lineage>
</organism>
<gene>
    <name evidence="1" type="primary">BnaC06g02960D</name>
    <name evidence="1" type="ORF">GSBRNA2T00039081001</name>
</gene>
<keyword evidence="2" id="KW-1185">Reference proteome</keyword>
<proteinExistence type="predicted"/>
<reference evidence="1 2" key="1">
    <citation type="journal article" date="2014" name="Science">
        <title>Plant genetics. Early allopolyploid evolution in the post-Neolithic Brassica napus oilseed genome.</title>
        <authorList>
            <person name="Chalhoub B."/>
            <person name="Denoeud F."/>
            <person name="Liu S."/>
            <person name="Parkin I.A."/>
            <person name="Tang H."/>
            <person name="Wang X."/>
            <person name="Chiquet J."/>
            <person name="Belcram H."/>
            <person name="Tong C."/>
            <person name="Samans B."/>
            <person name="Correa M."/>
            <person name="Da Silva C."/>
            <person name="Just J."/>
            <person name="Falentin C."/>
            <person name="Koh C.S."/>
            <person name="Le Clainche I."/>
            <person name="Bernard M."/>
            <person name="Bento P."/>
            <person name="Noel B."/>
            <person name="Labadie K."/>
            <person name="Alberti A."/>
            <person name="Charles M."/>
            <person name="Arnaud D."/>
            <person name="Guo H."/>
            <person name="Daviaud C."/>
            <person name="Alamery S."/>
            <person name="Jabbari K."/>
            <person name="Zhao M."/>
            <person name="Edger P.P."/>
            <person name="Chelaifa H."/>
            <person name="Tack D."/>
            <person name="Lassalle G."/>
            <person name="Mestiri I."/>
            <person name="Schnel N."/>
            <person name="Le Paslier M.C."/>
            <person name="Fan G."/>
            <person name="Renault V."/>
            <person name="Bayer P.E."/>
            <person name="Golicz A.A."/>
            <person name="Manoli S."/>
            <person name="Lee T.H."/>
            <person name="Thi V.H."/>
            <person name="Chalabi S."/>
            <person name="Hu Q."/>
            <person name="Fan C."/>
            <person name="Tollenaere R."/>
            <person name="Lu Y."/>
            <person name="Battail C."/>
            <person name="Shen J."/>
            <person name="Sidebottom C.H."/>
            <person name="Wang X."/>
            <person name="Canaguier A."/>
            <person name="Chauveau A."/>
            <person name="Berard A."/>
            <person name="Deniot G."/>
            <person name="Guan M."/>
            <person name="Liu Z."/>
            <person name="Sun F."/>
            <person name="Lim Y.P."/>
            <person name="Lyons E."/>
            <person name="Town C.D."/>
            <person name="Bancroft I."/>
            <person name="Wang X."/>
            <person name="Meng J."/>
            <person name="Ma J."/>
            <person name="Pires J.C."/>
            <person name="King G.J."/>
            <person name="Brunel D."/>
            <person name="Delourme R."/>
            <person name="Renard M."/>
            <person name="Aury J.M."/>
            <person name="Adams K.L."/>
            <person name="Batley J."/>
            <person name="Snowdon R.J."/>
            <person name="Tost J."/>
            <person name="Edwards D."/>
            <person name="Zhou Y."/>
            <person name="Hua W."/>
            <person name="Sharpe A.G."/>
            <person name="Paterson A.H."/>
            <person name="Guan C."/>
            <person name="Wincker P."/>
        </authorList>
    </citation>
    <scope>NUCLEOTIDE SEQUENCE [LARGE SCALE GENOMIC DNA]</scope>
    <source>
        <strain evidence="2">cv. Darmor-bzh</strain>
    </source>
</reference>